<dbReference type="InterPro" id="IPR036381">
    <property type="entry name" value="Tus_dom1"/>
</dbReference>
<dbReference type="Proteomes" id="UP000240728">
    <property type="component" value="Unassembled WGS sequence"/>
</dbReference>
<evidence type="ECO:0000256" key="2">
    <source>
        <dbReference type="ARBA" id="ARBA00022705"/>
    </source>
</evidence>
<sequence>MRDPLAIIELVKILQFEQLSFERLLKQALLHRAYVAKLPVADIKKNVDFKFRDPVKSMSPDEEFYDRKALLEAIKSFKPQFHVMGKCGRAGRRWVGTIHCGFDQRILDQIEHINKLKRDLADAVLFDDDDDGSKKRNTRLKRTMKARRTLWRKVLPQGQIPLTVTRQLVAVTDIKSLSYHWMDKGISSESISYEDAKQLLTRYVSERSIFLTQDNDKYLERKLALIDLHDREKLRIIRPIKLYPCYKFNKRVYHAHTPIIVVQDEPLQRYCTLSKYNLDECYNTKNSISKNYFAISPEVHLYADIRI</sequence>
<dbReference type="EMBL" id="PYOZ01000010">
    <property type="protein sequence ID" value="PSX44124.1"/>
    <property type="molecule type" value="Genomic_DNA"/>
</dbReference>
<dbReference type="AlphaFoldDB" id="A0AAX0YWH2"/>
<keyword evidence="5" id="KW-1185">Reference proteome</keyword>
<evidence type="ECO:0008006" key="6">
    <source>
        <dbReference type="Google" id="ProtNLM"/>
    </source>
</evidence>
<keyword evidence="2" id="KW-0235">DNA replication</keyword>
<evidence type="ECO:0000313" key="4">
    <source>
        <dbReference type="EMBL" id="PSX44124.1"/>
    </source>
</evidence>
<proteinExistence type="predicted"/>
<dbReference type="GO" id="GO:0005737">
    <property type="term" value="C:cytoplasm"/>
    <property type="evidence" value="ECO:0007669"/>
    <property type="project" value="InterPro"/>
</dbReference>
<name>A0AAX0YWH2_9GAMM</name>
<dbReference type="GO" id="GO:0003677">
    <property type="term" value="F:DNA binding"/>
    <property type="evidence" value="ECO:0007669"/>
    <property type="project" value="UniProtKB-KW"/>
</dbReference>
<keyword evidence="3" id="KW-0238">DNA-binding</keyword>
<organism evidence="4 5">
    <name type="scientific">Photobacterium kishitanii</name>
    <dbReference type="NCBI Taxonomy" id="318456"/>
    <lineage>
        <taxon>Bacteria</taxon>
        <taxon>Pseudomonadati</taxon>
        <taxon>Pseudomonadota</taxon>
        <taxon>Gammaproteobacteria</taxon>
        <taxon>Vibrionales</taxon>
        <taxon>Vibrionaceae</taxon>
        <taxon>Photobacterium</taxon>
    </lineage>
</organism>
<accession>A0AAX0YWH2</accession>
<dbReference type="SUPFAM" id="SSF56596">
    <property type="entry name" value="Replication terminator protein (Tus)"/>
    <property type="match status" value="1"/>
</dbReference>
<keyword evidence="1" id="KW-0963">Cytoplasm</keyword>
<dbReference type="InterPro" id="IPR008865">
    <property type="entry name" value="DNA_replication_term_site-bd"/>
</dbReference>
<evidence type="ECO:0000256" key="1">
    <source>
        <dbReference type="ARBA" id="ARBA00022490"/>
    </source>
</evidence>
<protein>
    <recommendedName>
        <fullName evidence="6">WYL domain-containing protein</fullName>
    </recommendedName>
</protein>
<comment type="caution">
    <text evidence="4">The sequence shown here is derived from an EMBL/GenBank/DDBJ whole genome shotgun (WGS) entry which is preliminary data.</text>
</comment>
<evidence type="ECO:0000256" key="3">
    <source>
        <dbReference type="ARBA" id="ARBA00023125"/>
    </source>
</evidence>
<dbReference type="Gene3D" id="3.50.14.10">
    <property type="entry name" value="Replication terminator Tus, domain 1 superfamily/Replication terminator Tus"/>
    <property type="match status" value="1"/>
</dbReference>
<dbReference type="GO" id="GO:0006274">
    <property type="term" value="P:DNA replication termination"/>
    <property type="evidence" value="ECO:0007669"/>
    <property type="project" value="InterPro"/>
</dbReference>
<evidence type="ECO:0000313" key="5">
    <source>
        <dbReference type="Proteomes" id="UP000240728"/>
    </source>
</evidence>
<gene>
    <name evidence="4" type="ORF">C0W53_15970</name>
</gene>
<dbReference type="InterPro" id="IPR036384">
    <property type="entry name" value="Tus_sf"/>
</dbReference>
<dbReference type="RefSeq" id="WP_045067202.1">
    <property type="nucleotide sequence ID" value="NZ_JZTB01000014.1"/>
</dbReference>
<dbReference type="Pfam" id="PF05472">
    <property type="entry name" value="Ter"/>
    <property type="match status" value="1"/>
</dbReference>
<reference evidence="4 5" key="1">
    <citation type="submission" date="2018-01" db="EMBL/GenBank/DDBJ databases">
        <title>Whole genome sequencing of Histamine producing bacteria.</title>
        <authorList>
            <person name="Butler K."/>
        </authorList>
    </citation>
    <scope>NUCLEOTIDE SEQUENCE [LARGE SCALE GENOMIC DNA]</scope>
    <source>
        <strain evidence="4 5">A1-4</strain>
    </source>
</reference>